<reference evidence="1 2" key="1">
    <citation type="submission" date="2014-03" db="EMBL/GenBank/DDBJ databases">
        <title>Draft genome of the hookworm Oesophagostomum dentatum.</title>
        <authorList>
            <person name="Mitreva M."/>
        </authorList>
    </citation>
    <scope>NUCLEOTIDE SEQUENCE [LARGE SCALE GENOMIC DNA]</scope>
    <source>
        <strain evidence="1 2">OD-Hann</strain>
    </source>
</reference>
<dbReference type="Pfam" id="PF16839">
    <property type="entry name" value="Antimicrobial25"/>
    <property type="match status" value="1"/>
</dbReference>
<dbReference type="InterPro" id="IPR031770">
    <property type="entry name" value="Abf-1/2"/>
</dbReference>
<organism evidence="1 2">
    <name type="scientific">Oesophagostomum dentatum</name>
    <name type="common">Nodular worm</name>
    <dbReference type="NCBI Taxonomy" id="61180"/>
    <lineage>
        <taxon>Eukaryota</taxon>
        <taxon>Metazoa</taxon>
        <taxon>Ecdysozoa</taxon>
        <taxon>Nematoda</taxon>
        <taxon>Chromadorea</taxon>
        <taxon>Rhabditida</taxon>
        <taxon>Rhabditina</taxon>
        <taxon>Rhabditomorpha</taxon>
        <taxon>Strongyloidea</taxon>
        <taxon>Strongylidae</taxon>
        <taxon>Oesophagostomum</taxon>
    </lineage>
</organism>
<evidence type="ECO:0000313" key="1">
    <source>
        <dbReference type="EMBL" id="KHJ86600.1"/>
    </source>
</evidence>
<dbReference type="Proteomes" id="UP000053660">
    <property type="component" value="Unassembled WGS sequence"/>
</dbReference>
<dbReference type="OrthoDB" id="5786696at2759"/>
<accession>A0A0B1STT9</accession>
<keyword evidence="2" id="KW-1185">Reference proteome</keyword>
<gene>
    <name evidence="1" type="ORF">OESDEN_13641</name>
</gene>
<dbReference type="InterPro" id="IPR038204">
    <property type="entry name" value="Abf-1/2_sf"/>
</dbReference>
<proteinExistence type="predicted"/>
<name>A0A0B1STT9_OESDE</name>
<dbReference type="Gene3D" id="3.30.30.110">
    <property type="entry name" value="Antibacterial factor-related peptide"/>
    <property type="match status" value="1"/>
</dbReference>
<evidence type="ECO:0000313" key="2">
    <source>
        <dbReference type="Proteomes" id="UP000053660"/>
    </source>
</evidence>
<dbReference type="EMBL" id="KN559894">
    <property type="protein sequence ID" value="KHJ86600.1"/>
    <property type="molecule type" value="Genomic_DNA"/>
</dbReference>
<dbReference type="GO" id="GO:0098542">
    <property type="term" value="P:defense response to other organism"/>
    <property type="evidence" value="ECO:0007669"/>
    <property type="project" value="InterPro"/>
</dbReference>
<protein>
    <submittedName>
        <fullName evidence="1">Uncharacterized protein</fullName>
    </submittedName>
</protein>
<feature type="non-terminal residue" evidence="1">
    <location>
        <position position="1"/>
    </location>
</feature>
<sequence length="119" mass="13009">KAFVDFKTLRSNSLSKKKWEKTLRNKIQMHLLILLLLLVAAFNDGVYSFSCDIGGRPACVLSCQVQNCATGYCEDREGRNICVCSRCASGGTPPFGGITLVMGRSTTEKPVTGWTTAKK</sequence>
<dbReference type="AlphaFoldDB" id="A0A0B1STT9"/>